<evidence type="ECO:0000256" key="9">
    <source>
        <dbReference type="ARBA" id="ARBA00048090"/>
    </source>
</evidence>
<name>A0A1I2YCM2_9GAMM</name>
<dbReference type="STRING" id="442341.SAMN04487959_101368"/>
<evidence type="ECO:0000256" key="7">
    <source>
        <dbReference type="ARBA" id="ARBA00022840"/>
    </source>
</evidence>
<reference evidence="11 12" key="1">
    <citation type="submission" date="2016-10" db="EMBL/GenBank/DDBJ databases">
        <authorList>
            <person name="de Groot N.N."/>
        </authorList>
    </citation>
    <scope>NUCLEOTIDE SEQUENCE [LARGE SCALE GENOMIC DNA]</scope>
    <source>
        <strain evidence="11 12">CGMCC 1.6848</strain>
    </source>
</reference>
<dbReference type="InterPro" id="IPR027417">
    <property type="entry name" value="P-loop_NTPase"/>
</dbReference>
<protein>
    <recommendedName>
        <fullName evidence="3 10">Gluconokinase</fullName>
        <ecNumber evidence="3 10">2.7.1.12</ecNumber>
    </recommendedName>
</protein>
<dbReference type="PANTHER" id="PTHR43442">
    <property type="entry name" value="GLUCONOKINASE-RELATED"/>
    <property type="match status" value="1"/>
</dbReference>
<dbReference type="GO" id="GO:0019521">
    <property type="term" value="P:D-gluconate metabolic process"/>
    <property type="evidence" value="ECO:0007669"/>
    <property type="project" value="UniProtKB-KW"/>
</dbReference>
<evidence type="ECO:0000256" key="10">
    <source>
        <dbReference type="RuleBase" id="RU363066"/>
    </source>
</evidence>
<dbReference type="SUPFAM" id="SSF52540">
    <property type="entry name" value="P-loop containing nucleoside triphosphate hydrolases"/>
    <property type="match status" value="1"/>
</dbReference>
<evidence type="ECO:0000256" key="5">
    <source>
        <dbReference type="ARBA" id="ARBA00022741"/>
    </source>
</evidence>
<evidence type="ECO:0000256" key="8">
    <source>
        <dbReference type="ARBA" id="ARBA00023064"/>
    </source>
</evidence>
<gene>
    <name evidence="11" type="ORF">SAMN04487959_101368</name>
</gene>
<dbReference type="RefSeq" id="WP_092842990.1">
    <property type="nucleotide sequence ID" value="NZ_FOPY01000001.1"/>
</dbReference>
<dbReference type="GO" id="GO:0005524">
    <property type="term" value="F:ATP binding"/>
    <property type="evidence" value="ECO:0007669"/>
    <property type="project" value="UniProtKB-KW"/>
</dbReference>
<dbReference type="InterPro" id="IPR006001">
    <property type="entry name" value="Therm_gnt_kin"/>
</dbReference>
<organism evidence="11 12">
    <name type="scientific">Modicisalibacter xianhensis</name>
    <dbReference type="NCBI Taxonomy" id="442341"/>
    <lineage>
        <taxon>Bacteria</taxon>
        <taxon>Pseudomonadati</taxon>
        <taxon>Pseudomonadota</taxon>
        <taxon>Gammaproteobacteria</taxon>
        <taxon>Oceanospirillales</taxon>
        <taxon>Halomonadaceae</taxon>
        <taxon>Modicisalibacter</taxon>
    </lineage>
</organism>
<dbReference type="GO" id="GO:0046316">
    <property type="term" value="F:gluconokinase activity"/>
    <property type="evidence" value="ECO:0007669"/>
    <property type="project" value="UniProtKB-EC"/>
</dbReference>
<accession>A0A1I2YCM2</accession>
<keyword evidence="7 10" id="KW-0067">ATP-binding</keyword>
<evidence type="ECO:0000313" key="11">
    <source>
        <dbReference type="EMBL" id="SFH23518.1"/>
    </source>
</evidence>
<keyword evidence="6 10" id="KW-0418">Kinase</keyword>
<evidence type="ECO:0000256" key="1">
    <source>
        <dbReference type="ARBA" id="ARBA00004761"/>
    </source>
</evidence>
<comment type="catalytic activity">
    <reaction evidence="9 10">
        <text>D-gluconate + ATP = 6-phospho-D-gluconate + ADP + H(+)</text>
        <dbReference type="Rhea" id="RHEA:19433"/>
        <dbReference type="ChEBI" id="CHEBI:15378"/>
        <dbReference type="ChEBI" id="CHEBI:18391"/>
        <dbReference type="ChEBI" id="CHEBI:30616"/>
        <dbReference type="ChEBI" id="CHEBI:58759"/>
        <dbReference type="ChEBI" id="CHEBI:456216"/>
        <dbReference type="EC" id="2.7.1.12"/>
    </reaction>
</comment>
<evidence type="ECO:0000256" key="3">
    <source>
        <dbReference type="ARBA" id="ARBA00012054"/>
    </source>
</evidence>
<comment type="pathway">
    <text evidence="1">Carbohydrate acid metabolism.</text>
</comment>
<dbReference type="Pfam" id="PF13671">
    <property type="entry name" value="AAA_33"/>
    <property type="match status" value="1"/>
</dbReference>
<keyword evidence="4 10" id="KW-0808">Transferase</keyword>
<dbReference type="PANTHER" id="PTHR43442:SF3">
    <property type="entry name" value="GLUCONOKINASE-RELATED"/>
    <property type="match status" value="1"/>
</dbReference>
<dbReference type="GO" id="GO:0005737">
    <property type="term" value="C:cytoplasm"/>
    <property type="evidence" value="ECO:0007669"/>
    <property type="project" value="TreeGrafter"/>
</dbReference>
<sequence>METSPKCILVMGVSGSGKSHIGRALAKELGCHFIDGDDHHSASSIAKMSRGEPLSDDDRKDWLVTLSGLYRDYHYRGESVVIGCSALKKRYRDVLRQGAPELEILYLHGSRETLLQRLTSRDSHFFHGEHMLDSQLEALEIPLASEAWQIDIRQSPEDIVERYVIYLRDSRHA</sequence>
<dbReference type="EMBL" id="FOPY01000001">
    <property type="protein sequence ID" value="SFH23518.1"/>
    <property type="molecule type" value="Genomic_DNA"/>
</dbReference>
<evidence type="ECO:0000256" key="2">
    <source>
        <dbReference type="ARBA" id="ARBA00008420"/>
    </source>
</evidence>
<dbReference type="CDD" id="cd02021">
    <property type="entry name" value="GntK"/>
    <property type="match status" value="1"/>
</dbReference>
<dbReference type="EC" id="2.7.1.12" evidence="3 10"/>
<dbReference type="Proteomes" id="UP000199040">
    <property type="component" value="Unassembled WGS sequence"/>
</dbReference>
<evidence type="ECO:0000313" key="12">
    <source>
        <dbReference type="Proteomes" id="UP000199040"/>
    </source>
</evidence>
<keyword evidence="8" id="KW-0311">Gluconate utilization</keyword>
<comment type="similarity">
    <text evidence="2 10">Belongs to the gluconokinase GntK/GntV family.</text>
</comment>
<keyword evidence="5 10" id="KW-0547">Nucleotide-binding</keyword>
<dbReference type="Gene3D" id="3.40.50.300">
    <property type="entry name" value="P-loop containing nucleotide triphosphate hydrolases"/>
    <property type="match status" value="1"/>
</dbReference>
<dbReference type="AlphaFoldDB" id="A0A1I2YCM2"/>
<keyword evidence="12" id="KW-1185">Reference proteome</keyword>
<proteinExistence type="inferred from homology"/>
<dbReference type="NCBIfam" id="TIGR01313">
    <property type="entry name" value="therm_gnt_kin"/>
    <property type="match status" value="1"/>
</dbReference>
<evidence type="ECO:0000256" key="4">
    <source>
        <dbReference type="ARBA" id="ARBA00022679"/>
    </source>
</evidence>
<evidence type="ECO:0000256" key="6">
    <source>
        <dbReference type="ARBA" id="ARBA00022777"/>
    </source>
</evidence>
<dbReference type="FunFam" id="3.40.50.300:FF:000522">
    <property type="entry name" value="Gluconokinase"/>
    <property type="match status" value="1"/>
</dbReference>